<dbReference type="Proteomes" id="UP000723714">
    <property type="component" value="Unassembled WGS sequence"/>
</dbReference>
<dbReference type="CDD" id="cd19084">
    <property type="entry name" value="AKR_AKR11B1-like"/>
    <property type="match status" value="1"/>
</dbReference>
<dbReference type="Pfam" id="PF00248">
    <property type="entry name" value="Aldo_ket_red"/>
    <property type="match status" value="1"/>
</dbReference>
<organism evidence="3 4">
    <name type="scientific">Faecalicatena faecalis</name>
    <dbReference type="NCBI Taxonomy" id="2726362"/>
    <lineage>
        <taxon>Bacteria</taxon>
        <taxon>Bacillati</taxon>
        <taxon>Bacillota</taxon>
        <taxon>Clostridia</taxon>
        <taxon>Lachnospirales</taxon>
        <taxon>Lachnospiraceae</taxon>
        <taxon>Faecalicatena</taxon>
    </lineage>
</organism>
<evidence type="ECO:0000259" key="2">
    <source>
        <dbReference type="Pfam" id="PF00248"/>
    </source>
</evidence>
<evidence type="ECO:0000256" key="1">
    <source>
        <dbReference type="ARBA" id="ARBA00023002"/>
    </source>
</evidence>
<evidence type="ECO:0000313" key="4">
    <source>
        <dbReference type="Proteomes" id="UP000723714"/>
    </source>
</evidence>
<dbReference type="RefSeq" id="WP_216239136.1">
    <property type="nucleotide sequence ID" value="NZ_JABACJ020000001.1"/>
</dbReference>
<protein>
    <submittedName>
        <fullName evidence="3">Aldo/keto reductase</fullName>
    </submittedName>
</protein>
<dbReference type="InterPro" id="IPR018170">
    <property type="entry name" value="Aldo/ket_reductase_CS"/>
</dbReference>
<name>A0ABS6CZM7_9FIRM</name>
<proteinExistence type="predicted"/>
<dbReference type="PANTHER" id="PTHR43364:SF4">
    <property type="entry name" value="NAD(P)-LINKED OXIDOREDUCTASE SUPERFAMILY PROTEIN"/>
    <property type="match status" value="1"/>
</dbReference>
<keyword evidence="4" id="KW-1185">Reference proteome</keyword>
<evidence type="ECO:0000313" key="3">
    <source>
        <dbReference type="EMBL" id="MBU3874710.1"/>
    </source>
</evidence>
<dbReference type="PROSITE" id="PS00062">
    <property type="entry name" value="ALDOKETO_REDUCTASE_2"/>
    <property type="match status" value="1"/>
</dbReference>
<reference evidence="3 4" key="1">
    <citation type="submission" date="2021-06" db="EMBL/GenBank/DDBJ databases">
        <title>Faecalicatena sp. nov. isolated from porcine feces.</title>
        <authorList>
            <person name="Oh B.S."/>
            <person name="Lee J.H."/>
        </authorList>
    </citation>
    <scope>NUCLEOTIDE SEQUENCE [LARGE SCALE GENOMIC DNA]</scope>
    <source>
        <strain evidence="3 4">AGMB00832</strain>
    </source>
</reference>
<dbReference type="EMBL" id="JABACJ020000001">
    <property type="protein sequence ID" value="MBU3874710.1"/>
    <property type="molecule type" value="Genomic_DNA"/>
</dbReference>
<sequence length="317" mass="35368">MRYKTLGKSEVSVSALTIGTWAMGGLGYGSVERKDCIAAVHAMLDAGVNHIDTAWVYGLGESDKVVGEAIKGRRDKVLITTKCGFRNPADGVEPNFPDCSPAWMTTCFEESLKNLGTDYVDYFLIHVPDANVPFEETAECVKRWQKEGKVRFLGVSNFGIDDMERMGEYIDITAVQSGYSMVSRGEEDNMIWAKEHDIGVMTHSSLASGLLTGAIRELPKLAEDDIRNLYQYPHFREPRFSQVMELLKTLDKVAAERNVPVAQVALNWNIQKDFVTTSLCGVRNVKEALENCKCTEWELTSEEMAMIDKAIDETVGK</sequence>
<dbReference type="InterPro" id="IPR050523">
    <property type="entry name" value="AKR_Detox_Biosynth"/>
</dbReference>
<keyword evidence="1" id="KW-0560">Oxidoreductase</keyword>
<dbReference type="InterPro" id="IPR023210">
    <property type="entry name" value="NADP_OxRdtase_dom"/>
</dbReference>
<accession>A0ABS6CZM7</accession>
<comment type="caution">
    <text evidence="3">The sequence shown here is derived from an EMBL/GenBank/DDBJ whole genome shotgun (WGS) entry which is preliminary data.</text>
</comment>
<dbReference type="PANTHER" id="PTHR43364">
    <property type="entry name" value="NADH-SPECIFIC METHYLGLYOXAL REDUCTASE-RELATED"/>
    <property type="match status" value="1"/>
</dbReference>
<feature type="domain" description="NADP-dependent oxidoreductase" evidence="2">
    <location>
        <begin position="16"/>
        <end position="311"/>
    </location>
</feature>
<gene>
    <name evidence="3" type="ORF">HGO97_002635</name>
</gene>